<gene>
    <name evidence="1" type="ORF">GCM10011339_21260</name>
</gene>
<evidence type="ECO:0008006" key="3">
    <source>
        <dbReference type="Google" id="ProtNLM"/>
    </source>
</evidence>
<dbReference type="Proteomes" id="UP000647339">
    <property type="component" value="Unassembled WGS sequence"/>
</dbReference>
<sequence>MDKHWGNFKKSVFIHDQDWKLYQSGEIYHLKNDPSEKHTVKLDELDGDDHERIYKLNKALNQFIKQGHK</sequence>
<comment type="caution">
    <text evidence="1">The sequence shown here is derived from an EMBL/GenBank/DDBJ whole genome shotgun (WGS) entry which is preliminary data.</text>
</comment>
<evidence type="ECO:0000313" key="2">
    <source>
        <dbReference type="Proteomes" id="UP000647339"/>
    </source>
</evidence>
<name>A0ABQ1V1D5_9BACT</name>
<protein>
    <recommendedName>
        <fullName evidence="3">N-sulphoglucosamine sulphohydrolase C-terminal domain-containing protein</fullName>
    </recommendedName>
</protein>
<reference evidence="2" key="1">
    <citation type="journal article" date="2019" name="Int. J. Syst. Evol. Microbiol.">
        <title>The Global Catalogue of Microorganisms (GCM) 10K type strain sequencing project: providing services to taxonomists for standard genome sequencing and annotation.</title>
        <authorList>
            <consortium name="The Broad Institute Genomics Platform"/>
            <consortium name="The Broad Institute Genome Sequencing Center for Infectious Disease"/>
            <person name="Wu L."/>
            <person name="Ma J."/>
        </authorList>
    </citation>
    <scope>NUCLEOTIDE SEQUENCE [LARGE SCALE GENOMIC DNA]</scope>
    <source>
        <strain evidence="2">CGMCC 1.15407</strain>
    </source>
</reference>
<proteinExistence type="predicted"/>
<accession>A0ABQ1V1D5</accession>
<dbReference type="EMBL" id="BMIU01000009">
    <property type="protein sequence ID" value="GGF32850.1"/>
    <property type="molecule type" value="Genomic_DNA"/>
</dbReference>
<keyword evidence="2" id="KW-1185">Reference proteome</keyword>
<evidence type="ECO:0000313" key="1">
    <source>
        <dbReference type="EMBL" id="GGF32850.1"/>
    </source>
</evidence>
<organism evidence="1 2">
    <name type="scientific">Echinicola rosea</name>
    <dbReference type="NCBI Taxonomy" id="1807691"/>
    <lineage>
        <taxon>Bacteria</taxon>
        <taxon>Pseudomonadati</taxon>
        <taxon>Bacteroidota</taxon>
        <taxon>Cytophagia</taxon>
        <taxon>Cytophagales</taxon>
        <taxon>Cyclobacteriaceae</taxon>
        <taxon>Echinicola</taxon>
    </lineage>
</organism>